<feature type="compositionally biased region" description="Basic residues" evidence="1">
    <location>
        <begin position="1"/>
        <end position="12"/>
    </location>
</feature>
<evidence type="ECO:0000256" key="1">
    <source>
        <dbReference type="SAM" id="MobiDB-lite"/>
    </source>
</evidence>
<feature type="region of interest" description="Disordered" evidence="1">
    <location>
        <begin position="1"/>
        <end position="248"/>
    </location>
</feature>
<feature type="region of interest" description="Disordered" evidence="1">
    <location>
        <begin position="473"/>
        <end position="852"/>
    </location>
</feature>
<feature type="compositionally biased region" description="Basic and acidic residues" evidence="1">
    <location>
        <begin position="68"/>
        <end position="103"/>
    </location>
</feature>
<feature type="compositionally biased region" description="Basic and acidic residues" evidence="1">
    <location>
        <begin position="286"/>
        <end position="314"/>
    </location>
</feature>
<organism evidence="2 3">
    <name type="scientific">Lophium mytilinum</name>
    <dbReference type="NCBI Taxonomy" id="390894"/>
    <lineage>
        <taxon>Eukaryota</taxon>
        <taxon>Fungi</taxon>
        <taxon>Dikarya</taxon>
        <taxon>Ascomycota</taxon>
        <taxon>Pezizomycotina</taxon>
        <taxon>Dothideomycetes</taxon>
        <taxon>Pleosporomycetidae</taxon>
        <taxon>Mytilinidiales</taxon>
        <taxon>Mytilinidiaceae</taxon>
        <taxon>Lophium</taxon>
    </lineage>
</organism>
<feature type="compositionally biased region" description="Polar residues" evidence="1">
    <location>
        <begin position="704"/>
        <end position="713"/>
    </location>
</feature>
<dbReference type="AlphaFoldDB" id="A0A6A6QJA8"/>
<reference evidence="2" key="1">
    <citation type="journal article" date="2020" name="Stud. Mycol.">
        <title>101 Dothideomycetes genomes: a test case for predicting lifestyles and emergence of pathogens.</title>
        <authorList>
            <person name="Haridas S."/>
            <person name="Albert R."/>
            <person name="Binder M."/>
            <person name="Bloem J."/>
            <person name="Labutti K."/>
            <person name="Salamov A."/>
            <person name="Andreopoulos B."/>
            <person name="Baker S."/>
            <person name="Barry K."/>
            <person name="Bills G."/>
            <person name="Bluhm B."/>
            <person name="Cannon C."/>
            <person name="Castanera R."/>
            <person name="Culley D."/>
            <person name="Daum C."/>
            <person name="Ezra D."/>
            <person name="Gonzalez J."/>
            <person name="Henrissat B."/>
            <person name="Kuo A."/>
            <person name="Liang C."/>
            <person name="Lipzen A."/>
            <person name="Lutzoni F."/>
            <person name="Magnuson J."/>
            <person name="Mondo S."/>
            <person name="Nolan M."/>
            <person name="Ohm R."/>
            <person name="Pangilinan J."/>
            <person name="Park H.-J."/>
            <person name="Ramirez L."/>
            <person name="Alfaro M."/>
            <person name="Sun H."/>
            <person name="Tritt A."/>
            <person name="Yoshinaga Y."/>
            <person name="Zwiers L.-H."/>
            <person name="Turgeon B."/>
            <person name="Goodwin S."/>
            <person name="Spatafora J."/>
            <person name="Crous P."/>
            <person name="Grigoriev I."/>
        </authorList>
    </citation>
    <scope>NUCLEOTIDE SEQUENCE</scope>
    <source>
        <strain evidence="2">CBS 269.34</strain>
    </source>
</reference>
<name>A0A6A6QJA8_9PEZI</name>
<feature type="compositionally biased region" description="Basic residues" evidence="1">
    <location>
        <begin position="50"/>
        <end position="63"/>
    </location>
</feature>
<feature type="compositionally biased region" description="Pro residues" evidence="1">
    <location>
        <begin position="484"/>
        <end position="496"/>
    </location>
</feature>
<feature type="compositionally biased region" description="Polar residues" evidence="1">
    <location>
        <begin position="780"/>
        <end position="793"/>
    </location>
</feature>
<proteinExistence type="predicted"/>
<feature type="compositionally biased region" description="Low complexity" evidence="1">
    <location>
        <begin position="238"/>
        <end position="247"/>
    </location>
</feature>
<feature type="compositionally biased region" description="Polar residues" evidence="1">
    <location>
        <begin position="123"/>
        <end position="142"/>
    </location>
</feature>
<feature type="region of interest" description="Disordered" evidence="1">
    <location>
        <begin position="265"/>
        <end position="411"/>
    </location>
</feature>
<feature type="compositionally biased region" description="Basic residues" evidence="1">
    <location>
        <begin position="168"/>
        <end position="179"/>
    </location>
</feature>
<keyword evidence="3" id="KW-1185">Reference proteome</keyword>
<evidence type="ECO:0000313" key="3">
    <source>
        <dbReference type="Proteomes" id="UP000799750"/>
    </source>
</evidence>
<sequence>MPWPFGRRRATKLKVDGPAPVAEGKKPAAAYAGQRSGSMPDTSQALGRRISTRQKSRRKRRPTSRSDASLRDVDLEKHSSDLEPTHITAEKQHLYPQGSREDITALPITKELGTSPHLRPVTQDLQTPYNFQLQGQSHTSIPSARERGKLQRPQTLRGKRSANDPALPRRKSTKKRKNDHVREEEIRAMSMPVPQKRPAGNSGGGMLRRDSKKMRSGLNRHFERPTSNISLPVEESIHSSMSGGSESRAFRVSVLDMFTPRPKIRLSGLQYSPGSANTSPQNPSRNESRKEKRATISKDGKESKEALNKSRTIDDLADSLDAGALREIMERDKRRREKKRKADEERIKRKLERRAEKQRAKEQAQAPGGTPATVPQQATGSVGLGIQKEPSTPVQEQPIPSNPFENRELEIHHPIDEVPTPLESPFEEPVVADAHEVRYSRASMSPPTSPVHHARGISNVSQMPDLLSEMVAQEPVQSVEPTPAVEPTPTVEPVPIPQEATSSRQSLPIAPAEITPQRASARRSSEASGKRAGVWASIFRRGGKRSSFDQGRTTPSEHSFSNTSRESMSRQPPPAHLVGPPQVRRTSGTPVRTMSKFKEDLPDFPLSPPDSRVQSPEVYASSSKPIAARRGNKQPSSIHVEGGSRPGSKRGADALITPTDDVNRNDSPVSPGGRASRIMSQSLASVDSEGSWLSGKPVKRRSNQVHVRSSVGSAVTPKQHEDFNASYEELGIPDDEYFRRLTPQPDEKRRSAQSGDLFTRKPSSTAMAATAGSDTDDDVQSNAAEKQVNQETVHSGVARQPTVVHRNPRVKSTEALVTYFQADEASAAGSSPSNVGESPDQDRESPIEEPPVLVQRARSVDLGNHVRHLSAGSAKLLDIPARGSSVDQRRASSTSHKSRVSIVE</sequence>
<evidence type="ECO:0000313" key="2">
    <source>
        <dbReference type="EMBL" id="KAF2492096.1"/>
    </source>
</evidence>
<dbReference type="Proteomes" id="UP000799750">
    <property type="component" value="Unassembled WGS sequence"/>
</dbReference>
<feature type="compositionally biased region" description="Polar residues" evidence="1">
    <location>
        <begin position="548"/>
        <end position="570"/>
    </location>
</feature>
<feature type="compositionally biased region" description="Polar residues" evidence="1">
    <location>
        <begin position="269"/>
        <end position="285"/>
    </location>
</feature>
<feature type="compositionally biased region" description="Polar residues" evidence="1">
    <location>
        <begin position="389"/>
        <end position="399"/>
    </location>
</feature>
<feature type="region of interest" description="Disordered" evidence="1">
    <location>
        <begin position="871"/>
        <end position="904"/>
    </location>
</feature>
<feature type="compositionally biased region" description="Basic and acidic residues" evidence="1">
    <location>
        <begin position="340"/>
        <end position="362"/>
    </location>
</feature>
<protein>
    <submittedName>
        <fullName evidence="2">Uncharacterized protein</fullName>
    </submittedName>
</protein>
<feature type="compositionally biased region" description="Polar residues" evidence="1">
    <location>
        <begin position="752"/>
        <end position="767"/>
    </location>
</feature>
<dbReference type="OrthoDB" id="4152802at2759"/>
<dbReference type="EMBL" id="MU004194">
    <property type="protein sequence ID" value="KAF2492096.1"/>
    <property type="molecule type" value="Genomic_DNA"/>
</dbReference>
<feature type="compositionally biased region" description="Polar residues" evidence="1">
    <location>
        <begin position="35"/>
        <end position="45"/>
    </location>
</feature>
<accession>A0A6A6QJA8</accession>
<gene>
    <name evidence="2" type="ORF">BU16DRAFT_514758</name>
</gene>